<dbReference type="Gene3D" id="3.30.1330.120">
    <property type="entry name" value="2-methylcitrate dehydratase PrpD"/>
    <property type="match status" value="1"/>
</dbReference>
<evidence type="ECO:0000256" key="1">
    <source>
        <dbReference type="ARBA" id="ARBA00006174"/>
    </source>
</evidence>
<sequence>MPDNGPLTQAVARWVSTQRNRSLPDAVNHHVRRMLLDHLSGVVASSVGEVSAVVGAHVRRMYRGDTATAIGHGRVSPLGAAVINGTNGHGIESDEGYTPGSMHPTSVVFPAVFAVAQDRALNGQRVLDAAAIGMELACRIADAGHPATRNRHFHNTPVAGVFGAAAAVAVLLDLDEMGIANALGIAGSHAGGLFEFLGQSAEVKRFHPGKAARDGIASADLAAAGLTGPTTVLEGRDGYFAAYAGAEGRDWFADTVVGELGEQWRVLKTYVKPYPCCRHLHGAIDAVLALRHDHDIDPATITAIRVGTFAIATRHAGRDLDTVLQAQLSVPFTVAVAAVRGAVTLTDFSSESRSDAEIRAVMDTVVVELDEAAEQSYPKTGRPAEVSIATSDGSIYTHRVEQPYGEPSNPLSDSDLEVKARGLVEPVVGEAGFKMLADACWNFASLDFLDDLDASVRAASAR</sequence>
<keyword evidence="5" id="KW-1185">Reference proteome</keyword>
<dbReference type="Pfam" id="PF03972">
    <property type="entry name" value="MmgE_PrpD_N"/>
    <property type="match status" value="1"/>
</dbReference>
<evidence type="ECO:0000313" key="4">
    <source>
        <dbReference type="EMBL" id="BBX37682.1"/>
    </source>
</evidence>
<dbReference type="InterPro" id="IPR042183">
    <property type="entry name" value="MmgE/PrpD_sf_1"/>
</dbReference>
<gene>
    <name evidence="4" type="primary">prpD</name>
    <name evidence="4" type="ORF">MMAGJ_69640</name>
</gene>
<dbReference type="PANTHER" id="PTHR16943">
    <property type="entry name" value="2-METHYLCITRATE DEHYDRATASE-RELATED"/>
    <property type="match status" value="1"/>
</dbReference>
<evidence type="ECO:0000259" key="3">
    <source>
        <dbReference type="Pfam" id="PF19305"/>
    </source>
</evidence>
<feature type="domain" description="MmgE/PrpD N-terminal" evidence="2">
    <location>
        <begin position="10"/>
        <end position="247"/>
    </location>
</feature>
<dbReference type="InterPro" id="IPR045336">
    <property type="entry name" value="MmgE_PrpD_N"/>
</dbReference>
<protein>
    <submittedName>
        <fullName evidence="4">2-methylcitrate dehydratase</fullName>
    </submittedName>
</protein>
<dbReference type="Proteomes" id="UP000465622">
    <property type="component" value="Chromosome"/>
</dbReference>
<dbReference type="PANTHER" id="PTHR16943:SF8">
    <property type="entry name" value="2-METHYLCITRATE DEHYDRATASE"/>
    <property type="match status" value="1"/>
</dbReference>
<dbReference type="InterPro" id="IPR036148">
    <property type="entry name" value="MmgE/PrpD_sf"/>
</dbReference>
<accession>A0ABM7I447</accession>
<feature type="domain" description="MmgE/PrpD C-terminal" evidence="3">
    <location>
        <begin position="274"/>
        <end position="441"/>
    </location>
</feature>
<dbReference type="Gene3D" id="1.10.4100.10">
    <property type="entry name" value="2-methylcitrate dehydratase PrpD"/>
    <property type="match status" value="1"/>
</dbReference>
<organism evidence="4 5">
    <name type="scientific">Mycolicibacterium mageritense</name>
    <name type="common">Mycobacterium mageritense</name>
    <dbReference type="NCBI Taxonomy" id="53462"/>
    <lineage>
        <taxon>Bacteria</taxon>
        <taxon>Bacillati</taxon>
        <taxon>Actinomycetota</taxon>
        <taxon>Actinomycetes</taxon>
        <taxon>Mycobacteriales</taxon>
        <taxon>Mycobacteriaceae</taxon>
        <taxon>Mycolicibacterium</taxon>
    </lineage>
</organism>
<proteinExistence type="inferred from homology"/>
<dbReference type="InterPro" id="IPR042188">
    <property type="entry name" value="MmgE/PrpD_sf_2"/>
</dbReference>
<dbReference type="InterPro" id="IPR005656">
    <property type="entry name" value="MmgE_PrpD"/>
</dbReference>
<evidence type="ECO:0000313" key="5">
    <source>
        <dbReference type="Proteomes" id="UP000465622"/>
    </source>
</evidence>
<evidence type="ECO:0000259" key="2">
    <source>
        <dbReference type="Pfam" id="PF03972"/>
    </source>
</evidence>
<reference evidence="4 5" key="1">
    <citation type="journal article" date="2019" name="Emerg. Microbes Infect.">
        <title>Comprehensive subspecies identification of 175 nontuberculous mycobacteria species based on 7547 genomic profiles.</title>
        <authorList>
            <person name="Matsumoto Y."/>
            <person name="Kinjo T."/>
            <person name="Motooka D."/>
            <person name="Nabeya D."/>
            <person name="Jung N."/>
            <person name="Uechi K."/>
            <person name="Horii T."/>
            <person name="Iida T."/>
            <person name="Fujita J."/>
            <person name="Nakamura S."/>
        </authorList>
    </citation>
    <scope>NUCLEOTIDE SEQUENCE [LARGE SCALE GENOMIC DNA]</scope>
    <source>
        <strain evidence="4 5">JCM 12375</strain>
    </source>
</reference>
<name>A0ABM7I447_MYCME</name>
<comment type="similarity">
    <text evidence="1">Belongs to the PrpD family.</text>
</comment>
<dbReference type="RefSeq" id="WP_036439451.1">
    <property type="nucleotide sequence ID" value="NZ_AP022567.1"/>
</dbReference>
<dbReference type="InterPro" id="IPR045337">
    <property type="entry name" value="MmgE_PrpD_C"/>
</dbReference>
<dbReference type="Pfam" id="PF19305">
    <property type="entry name" value="MmgE_PrpD_C"/>
    <property type="match status" value="1"/>
</dbReference>
<dbReference type="SUPFAM" id="SSF103378">
    <property type="entry name" value="2-methylcitrate dehydratase PrpD"/>
    <property type="match status" value="1"/>
</dbReference>
<dbReference type="EMBL" id="AP022567">
    <property type="protein sequence ID" value="BBX37682.1"/>
    <property type="molecule type" value="Genomic_DNA"/>
</dbReference>